<feature type="signal peptide" evidence="10">
    <location>
        <begin position="1"/>
        <end position="28"/>
    </location>
</feature>
<keyword evidence="3 8" id="KW-0349">Heme</keyword>
<dbReference type="GO" id="GO:0009055">
    <property type="term" value="F:electron transfer activity"/>
    <property type="evidence" value="ECO:0007669"/>
    <property type="project" value="InterPro"/>
</dbReference>
<evidence type="ECO:0000256" key="8">
    <source>
        <dbReference type="PIRSR" id="PIRSR000005-1"/>
    </source>
</evidence>
<evidence type="ECO:0000256" key="4">
    <source>
        <dbReference type="ARBA" id="ARBA00022723"/>
    </source>
</evidence>
<dbReference type="PIRSF" id="PIRSF000005">
    <property type="entry name" value="Cytochrome_c4"/>
    <property type="match status" value="1"/>
</dbReference>
<evidence type="ECO:0000313" key="13">
    <source>
        <dbReference type="Proteomes" id="UP000019095"/>
    </source>
</evidence>
<dbReference type="InterPro" id="IPR009056">
    <property type="entry name" value="Cyt_c-like_dom"/>
</dbReference>
<dbReference type="InterPro" id="IPR024167">
    <property type="entry name" value="Cytochrome_c4-like"/>
</dbReference>
<keyword evidence="2" id="KW-0813">Transport</keyword>
<proteinExistence type="predicted"/>
<evidence type="ECO:0000256" key="3">
    <source>
        <dbReference type="ARBA" id="ARBA00022617"/>
    </source>
</evidence>
<comment type="subcellular location">
    <subcellularLocation>
        <location evidence="1">Periplasm</location>
    </subcellularLocation>
</comment>
<dbReference type="RefSeq" id="WP_025373899.1">
    <property type="nucleotide sequence ID" value="NZ_CP003915.1"/>
</dbReference>
<evidence type="ECO:0000256" key="1">
    <source>
        <dbReference type="ARBA" id="ARBA00004418"/>
    </source>
</evidence>
<evidence type="ECO:0000256" key="6">
    <source>
        <dbReference type="ARBA" id="ARBA00022982"/>
    </source>
</evidence>
<dbReference type="AlphaFoldDB" id="W0PEC0"/>
<feature type="binding site" description="covalent" evidence="8">
    <location>
        <position position="51"/>
    </location>
    <ligand>
        <name>heme c</name>
        <dbReference type="ChEBI" id="CHEBI:61717"/>
        <label>1</label>
    </ligand>
</feature>
<feature type="binding site" description="covalent" evidence="8">
    <location>
        <position position="155"/>
    </location>
    <ligand>
        <name>heme c</name>
        <dbReference type="ChEBI" id="CHEBI:61717"/>
        <label>2</label>
    </ligand>
</feature>
<gene>
    <name evidence="12" type="ORF">MIM_c31700</name>
</gene>
<feature type="binding site" description="axial binding residue" evidence="9">
    <location>
        <position position="201"/>
    </location>
    <ligand>
        <name>heme c</name>
        <dbReference type="ChEBI" id="CHEBI:61717"/>
        <label>2</label>
    </ligand>
    <ligandPart>
        <name>Fe</name>
        <dbReference type="ChEBI" id="CHEBI:18248"/>
    </ligandPart>
</feature>
<evidence type="ECO:0000256" key="7">
    <source>
        <dbReference type="ARBA" id="ARBA00023004"/>
    </source>
</evidence>
<dbReference type="Gene3D" id="1.10.760.10">
    <property type="entry name" value="Cytochrome c-like domain"/>
    <property type="match status" value="2"/>
</dbReference>
<dbReference type="GO" id="GO:0005506">
    <property type="term" value="F:iron ion binding"/>
    <property type="evidence" value="ECO:0007669"/>
    <property type="project" value="InterPro"/>
</dbReference>
<organism evidence="12 13">
    <name type="scientific">Advenella mimigardefordensis (strain DSM 17166 / LMG 22922 / DPN7)</name>
    <dbReference type="NCBI Taxonomy" id="1247726"/>
    <lineage>
        <taxon>Bacteria</taxon>
        <taxon>Pseudomonadati</taxon>
        <taxon>Pseudomonadota</taxon>
        <taxon>Betaproteobacteria</taxon>
        <taxon>Burkholderiales</taxon>
        <taxon>Alcaligenaceae</taxon>
    </lineage>
</organism>
<dbReference type="eggNOG" id="COG2863">
    <property type="taxonomic scope" value="Bacteria"/>
</dbReference>
<evidence type="ECO:0000256" key="9">
    <source>
        <dbReference type="PIRSR" id="PIRSR000005-2"/>
    </source>
</evidence>
<feature type="binding site" description="axial binding residue" evidence="9">
    <location>
        <position position="55"/>
    </location>
    <ligand>
        <name>heme c</name>
        <dbReference type="ChEBI" id="CHEBI:61717"/>
        <label>1</label>
    </ligand>
    <ligandPart>
        <name>Fe</name>
        <dbReference type="ChEBI" id="CHEBI:18248"/>
    </ligandPart>
</feature>
<feature type="binding site" description="covalent" evidence="8">
    <location>
        <position position="158"/>
    </location>
    <ligand>
        <name>heme c</name>
        <dbReference type="ChEBI" id="CHEBI:61717"/>
        <label>2</label>
    </ligand>
</feature>
<feature type="domain" description="Cytochrome c" evidence="11">
    <location>
        <begin position="32"/>
        <end position="118"/>
    </location>
</feature>
<dbReference type="InterPro" id="IPR050597">
    <property type="entry name" value="Cytochrome_c_Oxidase_Subunit"/>
</dbReference>
<evidence type="ECO:0000256" key="2">
    <source>
        <dbReference type="ARBA" id="ARBA00022448"/>
    </source>
</evidence>
<evidence type="ECO:0000256" key="10">
    <source>
        <dbReference type="SAM" id="SignalP"/>
    </source>
</evidence>
<feature type="binding site" description="axial binding residue" evidence="9">
    <location>
        <position position="159"/>
    </location>
    <ligand>
        <name>heme c</name>
        <dbReference type="ChEBI" id="CHEBI:61717"/>
        <label>2</label>
    </ligand>
    <ligandPart>
        <name>Fe</name>
        <dbReference type="ChEBI" id="CHEBI:18248"/>
    </ligandPart>
</feature>
<reference evidence="12 13" key="1">
    <citation type="journal article" date="2014" name="Microbiology">
        <title>Unravelling the complete genome sequence of Advenella mimigardefordensis strain DPN7T and novel insights in the catabolism of the xenobiotic polythioester precursor 3,3'-dithiodipropionate.</title>
        <authorList>
            <person name="Wubbeler J.H."/>
            <person name="Hiessl S."/>
            <person name="Schuldes J."/>
            <person name="Thurmer A."/>
            <person name="Daniel R."/>
            <person name="Steinbuchel A."/>
        </authorList>
    </citation>
    <scope>NUCLEOTIDE SEQUENCE [LARGE SCALE GENOMIC DNA]</scope>
    <source>
        <strain evidence="13">DSM 17166 / LMG 22922 / DPN7</strain>
    </source>
</reference>
<dbReference type="STRING" id="1247726.MIM_c31700"/>
<name>W0PEC0_ADVMD</name>
<sequence length="240" mass="25671">MNNTLYCHKICRRLLFACLLPVSWTAHGADSEQIKQGSEIALKGASGQPACVSCHGAKGEGLPAAGYPFLAGQPAEYLSQQLMHFADGSRKQPIMQPMAKALSEAQRAAVAAYYASLPPVIDKKALAERSETYPTENKGAWLAYRGSENPYIPACVQCHGPGGIGVDPVFPALSGQPEQYLKTQLAAMKSGDRGEDTHKLMTHLAKNLSDEQIAQVSAYFATAILQPVAKADAQQKGEAK</sequence>
<dbReference type="InterPro" id="IPR036909">
    <property type="entry name" value="Cyt_c-like_dom_sf"/>
</dbReference>
<dbReference type="HOGENOM" id="CLU_076280_0_1_4"/>
<dbReference type="SUPFAM" id="SSF46626">
    <property type="entry name" value="Cytochrome c"/>
    <property type="match status" value="2"/>
</dbReference>
<dbReference type="PATRIC" id="fig|1247726.3.peg.3502"/>
<keyword evidence="4 9" id="KW-0479">Metal-binding</keyword>
<dbReference type="KEGG" id="amim:MIM_c31700"/>
<feature type="binding site" description="covalent" evidence="8">
    <location>
        <position position="54"/>
    </location>
    <ligand>
        <name>heme c</name>
        <dbReference type="ChEBI" id="CHEBI:61717"/>
        <label>1</label>
    </ligand>
</feature>
<accession>W0PEC0</accession>
<protein>
    <submittedName>
        <fullName evidence="12">Putative cytochrome c4</fullName>
    </submittedName>
</protein>
<comment type="PTM">
    <text evidence="8">Binds 2 heme c groups covalently per subunit.</text>
</comment>
<keyword evidence="13" id="KW-1185">Reference proteome</keyword>
<dbReference type="GO" id="GO:0042597">
    <property type="term" value="C:periplasmic space"/>
    <property type="evidence" value="ECO:0007669"/>
    <property type="project" value="UniProtKB-SubCell"/>
</dbReference>
<dbReference type="GO" id="GO:0020037">
    <property type="term" value="F:heme binding"/>
    <property type="evidence" value="ECO:0007669"/>
    <property type="project" value="InterPro"/>
</dbReference>
<dbReference type="PROSITE" id="PS51007">
    <property type="entry name" value="CYTC"/>
    <property type="match status" value="2"/>
</dbReference>
<keyword evidence="6" id="KW-0249">Electron transport</keyword>
<feature type="domain" description="Cytochrome c" evidence="11">
    <location>
        <begin position="134"/>
        <end position="224"/>
    </location>
</feature>
<evidence type="ECO:0000259" key="11">
    <source>
        <dbReference type="PROSITE" id="PS51007"/>
    </source>
</evidence>
<feature type="chain" id="PRO_5004792866" evidence="10">
    <location>
        <begin position="29"/>
        <end position="240"/>
    </location>
</feature>
<dbReference type="PANTHER" id="PTHR33751:SF9">
    <property type="entry name" value="CYTOCHROME C4"/>
    <property type="match status" value="1"/>
</dbReference>
<dbReference type="Pfam" id="PF00034">
    <property type="entry name" value="Cytochrom_C"/>
    <property type="match status" value="2"/>
</dbReference>
<keyword evidence="10" id="KW-0732">Signal</keyword>
<dbReference type="EMBL" id="CP003915">
    <property type="protein sequence ID" value="AHG65234.1"/>
    <property type="molecule type" value="Genomic_DNA"/>
</dbReference>
<dbReference type="PANTHER" id="PTHR33751">
    <property type="entry name" value="CBB3-TYPE CYTOCHROME C OXIDASE SUBUNIT FIXP"/>
    <property type="match status" value="1"/>
</dbReference>
<dbReference type="OrthoDB" id="9773456at2"/>
<feature type="binding site" description="axial binding residue" evidence="9">
    <location>
        <position position="95"/>
    </location>
    <ligand>
        <name>heme c</name>
        <dbReference type="ChEBI" id="CHEBI:61717"/>
        <label>1</label>
    </ligand>
    <ligandPart>
        <name>Fe</name>
        <dbReference type="ChEBI" id="CHEBI:18248"/>
    </ligandPart>
</feature>
<evidence type="ECO:0000256" key="5">
    <source>
        <dbReference type="ARBA" id="ARBA00022764"/>
    </source>
</evidence>
<keyword evidence="7 9" id="KW-0408">Iron</keyword>
<keyword evidence="5" id="KW-0574">Periplasm</keyword>
<dbReference type="Proteomes" id="UP000019095">
    <property type="component" value="Chromosome"/>
</dbReference>
<evidence type="ECO:0000313" key="12">
    <source>
        <dbReference type="EMBL" id="AHG65234.1"/>
    </source>
</evidence>